<protein>
    <submittedName>
        <fullName evidence="1">Uncharacterized protein</fullName>
    </submittedName>
</protein>
<dbReference type="AlphaFoldDB" id="A0A9P1MBU4"/>
<dbReference type="EMBL" id="CALLCH030000012">
    <property type="protein sequence ID" value="CAI4215682.1"/>
    <property type="molecule type" value="Genomic_DNA"/>
</dbReference>
<reference evidence="1" key="1">
    <citation type="submission" date="2022-11" db="EMBL/GenBank/DDBJ databases">
        <authorList>
            <person name="Scott C."/>
            <person name="Bruce N."/>
        </authorList>
    </citation>
    <scope>NUCLEOTIDE SEQUENCE</scope>
</reference>
<organism evidence="1 2">
    <name type="scientific">Parascedosporium putredinis</name>
    <dbReference type="NCBI Taxonomy" id="1442378"/>
    <lineage>
        <taxon>Eukaryota</taxon>
        <taxon>Fungi</taxon>
        <taxon>Dikarya</taxon>
        <taxon>Ascomycota</taxon>
        <taxon>Pezizomycotina</taxon>
        <taxon>Sordariomycetes</taxon>
        <taxon>Hypocreomycetidae</taxon>
        <taxon>Microascales</taxon>
        <taxon>Microascaceae</taxon>
        <taxon>Parascedosporium</taxon>
    </lineage>
</organism>
<proteinExistence type="predicted"/>
<accession>A0A9P1MBU4</accession>
<keyword evidence="2" id="KW-1185">Reference proteome</keyword>
<gene>
    <name evidence="1" type="ORF">PPNO1_LOCUS5389</name>
</gene>
<evidence type="ECO:0000313" key="2">
    <source>
        <dbReference type="Proteomes" id="UP000838763"/>
    </source>
</evidence>
<evidence type="ECO:0000313" key="1">
    <source>
        <dbReference type="EMBL" id="CAI4215682.1"/>
    </source>
</evidence>
<sequence length="88" mass="9183">MVNDGSESPEMATPEYEGAVTSQPSATVILAGLVGKSVSLPPEKVKLGKEMNGSREAPTAIRPILVEPGHVLVALQSPTWAVVSWCIA</sequence>
<name>A0A9P1MBU4_9PEZI</name>
<dbReference type="Proteomes" id="UP000838763">
    <property type="component" value="Unassembled WGS sequence"/>
</dbReference>
<comment type="caution">
    <text evidence="1">The sequence shown here is derived from an EMBL/GenBank/DDBJ whole genome shotgun (WGS) entry which is preliminary data.</text>
</comment>